<comment type="caution">
    <text evidence="1">The sequence shown here is derived from an EMBL/GenBank/DDBJ whole genome shotgun (WGS) entry which is preliminary data.</text>
</comment>
<gene>
    <name evidence="1" type="ORF">I6N96_00270</name>
</gene>
<organism evidence="1 2">
    <name type="scientific">Enterococcus larvae</name>
    <dbReference type="NCBI Taxonomy" id="2794352"/>
    <lineage>
        <taxon>Bacteria</taxon>
        <taxon>Bacillati</taxon>
        <taxon>Bacillota</taxon>
        <taxon>Bacilli</taxon>
        <taxon>Lactobacillales</taxon>
        <taxon>Enterococcaceae</taxon>
        <taxon>Enterococcus</taxon>
    </lineage>
</organism>
<dbReference type="Proteomes" id="UP000673375">
    <property type="component" value="Unassembled WGS sequence"/>
</dbReference>
<reference evidence="1 2" key="1">
    <citation type="submission" date="2020-12" db="EMBL/GenBank/DDBJ databases">
        <title>Vagococcus allomyrinae sp. nov. and Enterococcus lavae sp. nov., isolated from the larvae of Allomyrina dichotoma.</title>
        <authorList>
            <person name="Lee S.D."/>
        </authorList>
    </citation>
    <scope>NUCLEOTIDE SEQUENCE [LARGE SCALE GENOMIC DNA]</scope>
    <source>
        <strain evidence="1 2">BWM-S5</strain>
    </source>
</reference>
<evidence type="ECO:0000313" key="2">
    <source>
        <dbReference type="Proteomes" id="UP000673375"/>
    </source>
</evidence>
<proteinExistence type="predicted"/>
<dbReference type="EMBL" id="JAEDXU010000001">
    <property type="protein sequence ID" value="MBP1044695.1"/>
    <property type="molecule type" value="Genomic_DNA"/>
</dbReference>
<sequence length="148" mass="17312">MSLCKECYSKHNRITPLNGVRECLENHEQYICGSCGRCICIQKDEKRNLQRWNFPFQSLETAILYLRTADVTEEKSCGIYCLTNNNGRESYKIFSSDEALDLYLKKNKNKRCSDKVPVYRFSAYQTFTGTQIRKLTTTEVEQYLTEIS</sequence>
<accession>A0ABS4CFD1</accession>
<name>A0ABS4CFD1_9ENTE</name>
<keyword evidence="2" id="KW-1185">Reference proteome</keyword>
<protein>
    <submittedName>
        <fullName evidence="1">Uncharacterized protein</fullName>
    </submittedName>
</protein>
<dbReference type="RefSeq" id="WP_209555502.1">
    <property type="nucleotide sequence ID" value="NZ_JAEDXU010000001.1"/>
</dbReference>
<evidence type="ECO:0000313" key="1">
    <source>
        <dbReference type="EMBL" id="MBP1044695.1"/>
    </source>
</evidence>